<dbReference type="Proteomes" id="UP000601435">
    <property type="component" value="Unassembled WGS sequence"/>
</dbReference>
<proteinExistence type="predicted"/>
<dbReference type="InterPro" id="IPR011333">
    <property type="entry name" value="SKP1/BTB/POZ_sf"/>
</dbReference>
<reference evidence="2" key="1">
    <citation type="submission" date="2021-02" db="EMBL/GenBank/DDBJ databases">
        <authorList>
            <person name="Dougan E. K."/>
            <person name="Rhodes N."/>
            <person name="Thang M."/>
            <person name="Chan C."/>
        </authorList>
    </citation>
    <scope>NUCLEOTIDE SEQUENCE</scope>
</reference>
<dbReference type="Gene3D" id="3.30.710.10">
    <property type="entry name" value="Potassium Channel Kv1.1, Chain A"/>
    <property type="match status" value="1"/>
</dbReference>
<evidence type="ECO:0000313" key="2">
    <source>
        <dbReference type="EMBL" id="CAE7289635.1"/>
    </source>
</evidence>
<gene>
    <name evidence="2" type="ORF">SNEC2469_LOCUS7093</name>
</gene>
<dbReference type="AlphaFoldDB" id="A0A812MYR4"/>
<organism evidence="2 3">
    <name type="scientific">Symbiodinium necroappetens</name>
    <dbReference type="NCBI Taxonomy" id="1628268"/>
    <lineage>
        <taxon>Eukaryota</taxon>
        <taxon>Sar</taxon>
        <taxon>Alveolata</taxon>
        <taxon>Dinophyceae</taxon>
        <taxon>Suessiales</taxon>
        <taxon>Symbiodiniaceae</taxon>
        <taxon>Symbiodinium</taxon>
    </lineage>
</organism>
<dbReference type="EMBL" id="CAJNJA010012155">
    <property type="protein sequence ID" value="CAE7289635.1"/>
    <property type="molecule type" value="Genomic_DNA"/>
</dbReference>
<dbReference type="Pfam" id="PF00651">
    <property type="entry name" value="BTB"/>
    <property type="match status" value="1"/>
</dbReference>
<dbReference type="OrthoDB" id="445728at2759"/>
<evidence type="ECO:0000313" key="3">
    <source>
        <dbReference type="Proteomes" id="UP000601435"/>
    </source>
</evidence>
<evidence type="ECO:0000259" key="1">
    <source>
        <dbReference type="Pfam" id="PF00651"/>
    </source>
</evidence>
<sequence>NRSKGEGRCMRFSCPSDAETPFYDEGCATPASQAYCGSHPYFGGYDFDPDDPDLDERCCKPGGVPLFQVAVAANRCFDVSLVAVRSEDLHLDVGVFFTKYSPADDDEDTDMSDVTSFRITCHTGEKSVISCEEISGQLGFVTGATMLGTDAFGLGRSRLVLVHQKGRLPCLLRNAKLYTCEWAGRADIACPDECKDVRFPQQIVHLGSSSLATLSQRTLWVVEFPEGAVHIAVEEVARQVTWRKVLDLGDLAGKNPCLLAHGPRDGQLMIFIVNQGCLPCTQRSLMTKCKQSNRASSISMSIILAEHVWVSPVHDPDEMQRVATFTFTNPDNSAHGVPVASNQRFCLVGMLMRFEYFRKMFEAWSERASAKVDMLDTDVATFDHFMQYAYCGRISDDLNLAMLTCLLRFANKYLLPDLAARTLEDAHCMKRQSSATLAELLLLADEAMHSILCFRGDVLKDASFLATVTSRSSAMLAQLLAPVAPNHNFCQPEILASKHAFI</sequence>
<feature type="domain" description="BTB" evidence="1">
    <location>
        <begin position="352"/>
        <end position="420"/>
    </location>
</feature>
<accession>A0A812MYR4</accession>
<name>A0A812MYR4_9DINO</name>
<dbReference type="CDD" id="cd18186">
    <property type="entry name" value="BTB_POZ_ZBTB_KLHL-like"/>
    <property type="match status" value="1"/>
</dbReference>
<dbReference type="InterPro" id="IPR000210">
    <property type="entry name" value="BTB/POZ_dom"/>
</dbReference>
<comment type="caution">
    <text evidence="2">The sequence shown here is derived from an EMBL/GenBank/DDBJ whole genome shotgun (WGS) entry which is preliminary data.</text>
</comment>
<keyword evidence="3" id="KW-1185">Reference proteome</keyword>
<feature type="non-terminal residue" evidence="2">
    <location>
        <position position="502"/>
    </location>
</feature>
<protein>
    <recommendedName>
        <fullName evidence="1">BTB domain-containing protein</fullName>
    </recommendedName>
</protein>
<dbReference type="SUPFAM" id="SSF54695">
    <property type="entry name" value="POZ domain"/>
    <property type="match status" value="1"/>
</dbReference>